<comment type="catalytic activity">
    <reaction evidence="6 8">
        <text>beta-D-fructose 1-phosphate + ATP = beta-D-fructose 1,6-bisphosphate + ADP + H(+)</text>
        <dbReference type="Rhea" id="RHEA:14213"/>
        <dbReference type="ChEBI" id="CHEBI:15378"/>
        <dbReference type="ChEBI" id="CHEBI:30616"/>
        <dbReference type="ChEBI" id="CHEBI:32966"/>
        <dbReference type="ChEBI" id="CHEBI:138881"/>
        <dbReference type="ChEBI" id="CHEBI:456216"/>
        <dbReference type="EC" id="2.7.1.56"/>
    </reaction>
</comment>
<dbReference type="NCBIfam" id="TIGR03828">
    <property type="entry name" value="pfkB"/>
    <property type="match status" value="1"/>
</dbReference>
<dbReference type="PANTHER" id="PTHR46566">
    <property type="entry name" value="1-PHOSPHOFRUCTOKINASE-RELATED"/>
    <property type="match status" value="1"/>
</dbReference>
<dbReference type="InterPro" id="IPR002173">
    <property type="entry name" value="Carboh/pur_kinase_PfkB_CS"/>
</dbReference>
<evidence type="ECO:0000313" key="11">
    <source>
        <dbReference type="Proteomes" id="UP001597192"/>
    </source>
</evidence>
<accession>A0ABW4CMS5</accession>
<dbReference type="GO" id="GO:0008662">
    <property type="term" value="F:1-phosphofructokinase activity"/>
    <property type="evidence" value="ECO:0007669"/>
    <property type="project" value="UniProtKB-EC"/>
</dbReference>
<comment type="caution">
    <text evidence="10">The sequence shown here is derived from an EMBL/GenBank/DDBJ whole genome shotgun (WGS) entry which is preliminary data.</text>
</comment>
<keyword evidence="11" id="KW-1185">Reference proteome</keyword>
<dbReference type="EMBL" id="JBHTOG010000005">
    <property type="protein sequence ID" value="MFD1431394.1"/>
    <property type="molecule type" value="Genomic_DNA"/>
</dbReference>
<dbReference type="Proteomes" id="UP001597192">
    <property type="component" value="Unassembled WGS sequence"/>
</dbReference>
<comment type="similarity">
    <text evidence="1">Belongs to the carbohydrate kinase pfkB family.</text>
</comment>
<dbReference type="InterPro" id="IPR011611">
    <property type="entry name" value="PfkB_dom"/>
</dbReference>
<proteinExistence type="inferred from homology"/>
<keyword evidence="7" id="KW-0423">Lactose metabolism</keyword>
<evidence type="ECO:0000256" key="3">
    <source>
        <dbReference type="ARBA" id="ARBA00022741"/>
    </source>
</evidence>
<dbReference type="Pfam" id="PF00294">
    <property type="entry name" value="PfkB"/>
    <property type="match status" value="1"/>
</dbReference>
<dbReference type="SUPFAM" id="SSF53613">
    <property type="entry name" value="Ribokinase-like"/>
    <property type="match status" value="1"/>
</dbReference>
<evidence type="ECO:0000256" key="5">
    <source>
        <dbReference type="ARBA" id="ARBA00022840"/>
    </source>
</evidence>
<comment type="pathway">
    <text evidence="7">Carbohydrate metabolism; D-tagatose 6-phosphate degradation; D-glyceraldehyde 3-phosphate and glycerone phosphate from D-tagatose 6-phosphate: step 1/2.</text>
</comment>
<keyword evidence="5 7" id="KW-0067">ATP-binding</keyword>
<evidence type="ECO:0000256" key="6">
    <source>
        <dbReference type="ARBA" id="ARBA00047745"/>
    </source>
</evidence>
<evidence type="ECO:0000256" key="7">
    <source>
        <dbReference type="PIRNR" id="PIRNR000535"/>
    </source>
</evidence>
<dbReference type="InterPro" id="IPR029056">
    <property type="entry name" value="Ribokinase-like"/>
</dbReference>
<keyword evidence="3 7" id="KW-0547">Nucleotide-binding</keyword>
<feature type="domain" description="Carbohydrate kinase PfkB" evidence="9">
    <location>
        <begin position="11"/>
        <end position="284"/>
    </location>
</feature>
<evidence type="ECO:0000256" key="1">
    <source>
        <dbReference type="ARBA" id="ARBA00005380"/>
    </source>
</evidence>
<name>A0ABW4CMS5_9LACO</name>
<evidence type="ECO:0000259" key="9">
    <source>
        <dbReference type="Pfam" id="PF00294"/>
    </source>
</evidence>
<dbReference type="NCBIfam" id="TIGR03168">
    <property type="entry name" value="1-PFK"/>
    <property type="match status" value="1"/>
</dbReference>
<comment type="function">
    <text evidence="8">Catalyzes the ATP-dependent phosphorylation of fructose-l-phosphate to fructose-l,6-bisphosphate.</text>
</comment>
<dbReference type="PIRSF" id="PIRSF000535">
    <property type="entry name" value="1PFK/6PFK/LacC"/>
    <property type="match status" value="1"/>
</dbReference>
<gene>
    <name evidence="10" type="primary">pfkB</name>
    <name evidence="10" type="ORF">ACFQ47_01550</name>
</gene>
<sequence length="305" mass="32328">MIYSITLNPSIDYVVTSDQLFLGRVNRLTETTKLPGGKGINVSRILQALAVPTVALGFLGGFTGDFIKNALKADDLPCDFTPIAADTRINVKLRAESETELNAPGPRITDDEQRAFITALTERLQPGDVVVMAGSLPPDLPASFYRDLIPAIHAAQAEFVIDTTGQALLDTLADHPLVVKPNHHELAALFDDAPYPSIEATVVAGRKLLTLGAQHVLVSMAGKGALLIEADRAYHGNTRPQQVINSVGAGDSMLAGFTGRLTAGATPLEAFKTALACGSATAYSQDLATREKIDDVLATVTVKEV</sequence>
<keyword evidence="4 8" id="KW-0418">Kinase</keyword>
<keyword evidence="2 7" id="KW-0808">Transferase</keyword>
<comment type="similarity">
    <text evidence="7">Belongs to the carbohydrate kinase PfkB family. LacC subfamily.</text>
</comment>
<evidence type="ECO:0000256" key="4">
    <source>
        <dbReference type="ARBA" id="ARBA00022777"/>
    </source>
</evidence>
<dbReference type="InterPro" id="IPR017583">
    <property type="entry name" value="Tagatose/fructose_Pkinase"/>
</dbReference>
<dbReference type="Gene3D" id="3.40.1190.20">
    <property type="match status" value="1"/>
</dbReference>
<evidence type="ECO:0000313" key="10">
    <source>
        <dbReference type="EMBL" id="MFD1431394.1"/>
    </source>
</evidence>
<dbReference type="PANTHER" id="PTHR46566:SF1">
    <property type="entry name" value="1-PHOSPHOFRUCTOKINASE"/>
    <property type="match status" value="1"/>
</dbReference>
<dbReference type="RefSeq" id="WP_125697071.1">
    <property type="nucleotide sequence ID" value="NZ_JBHTOG010000005.1"/>
</dbReference>
<evidence type="ECO:0000256" key="8">
    <source>
        <dbReference type="RuleBase" id="RU369061"/>
    </source>
</evidence>
<comment type="catalytic activity">
    <reaction evidence="7">
        <text>D-tagatofuranose 6-phosphate + ATP = D-tagatofuranose 1,6-bisphosphate + ADP + H(+)</text>
        <dbReference type="Rhea" id="RHEA:12420"/>
        <dbReference type="ChEBI" id="CHEBI:15378"/>
        <dbReference type="ChEBI" id="CHEBI:30616"/>
        <dbReference type="ChEBI" id="CHEBI:58694"/>
        <dbReference type="ChEBI" id="CHEBI:58695"/>
        <dbReference type="ChEBI" id="CHEBI:456216"/>
        <dbReference type="EC" id="2.7.1.144"/>
    </reaction>
</comment>
<dbReference type="CDD" id="cd01164">
    <property type="entry name" value="FruK_PfkB_like"/>
    <property type="match status" value="1"/>
</dbReference>
<dbReference type="InterPro" id="IPR022463">
    <property type="entry name" value="1-PFruKinase"/>
</dbReference>
<dbReference type="EC" id="2.7.1.144" evidence="7"/>
<reference evidence="11" key="1">
    <citation type="journal article" date="2019" name="Int. J. Syst. Evol. Microbiol.">
        <title>The Global Catalogue of Microorganisms (GCM) 10K type strain sequencing project: providing services to taxonomists for standard genome sequencing and annotation.</title>
        <authorList>
            <consortium name="The Broad Institute Genomics Platform"/>
            <consortium name="The Broad Institute Genome Sequencing Center for Infectious Disease"/>
            <person name="Wu L."/>
            <person name="Ma J."/>
        </authorList>
    </citation>
    <scope>NUCLEOTIDE SEQUENCE [LARGE SCALE GENOMIC DNA]</scope>
    <source>
        <strain evidence="11">CCM 8947</strain>
    </source>
</reference>
<dbReference type="PROSITE" id="PS00584">
    <property type="entry name" value="PFKB_KINASES_2"/>
    <property type="match status" value="1"/>
</dbReference>
<organism evidence="10 11">
    <name type="scientific">Lacticaseibacillus yichunensis</name>
    <dbReference type="NCBI Taxonomy" id="2486015"/>
    <lineage>
        <taxon>Bacteria</taxon>
        <taxon>Bacillati</taxon>
        <taxon>Bacillota</taxon>
        <taxon>Bacilli</taxon>
        <taxon>Lactobacillales</taxon>
        <taxon>Lactobacillaceae</taxon>
        <taxon>Lacticaseibacillus</taxon>
    </lineage>
</organism>
<protein>
    <recommendedName>
        <fullName evidence="7">Tagatose-6-phosphate kinase</fullName>
        <ecNumber evidence="7">2.7.1.144</ecNumber>
    </recommendedName>
</protein>
<evidence type="ECO:0000256" key="2">
    <source>
        <dbReference type="ARBA" id="ARBA00022679"/>
    </source>
</evidence>